<dbReference type="PANTHER" id="PTHR30100:SF1">
    <property type="entry name" value="PHOSPHATE ACYLTRANSFERASE"/>
    <property type="match status" value="1"/>
</dbReference>
<dbReference type="Proteomes" id="UP001486565">
    <property type="component" value="Chromosome"/>
</dbReference>
<dbReference type="SUPFAM" id="SSF53659">
    <property type="entry name" value="Isocitrate/Isopropylmalate dehydrogenase-like"/>
    <property type="match status" value="1"/>
</dbReference>
<keyword evidence="7 10" id="KW-1208">Phospholipid metabolism</keyword>
<evidence type="ECO:0000256" key="1">
    <source>
        <dbReference type="ARBA" id="ARBA00001232"/>
    </source>
</evidence>
<keyword evidence="3 10" id="KW-0444">Lipid biosynthesis</keyword>
<evidence type="ECO:0000256" key="10">
    <source>
        <dbReference type="HAMAP-Rule" id="MF_00019"/>
    </source>
</evidence>
<dbReference type="PANTHER" id="PTHR30100">
    <property type="entry name" value="FATTY ACID/PHOSPHOLIPID SYNTHESIS PROTEIN PLSX"/>
    <property type="match status" value="1"/>
</dbReference>
<evidence type="ECO:0000313" key="12">
    <source>
        <dbReference type="Proteomes" id="UP001486565"/>
    </source>
</evidence>
<dbReference type="InterPro" id="IPR012281">
    <property type="entry name" value="Phospholipid_synth_PlsX-like"/>
</dbReference>
<evidence type="ECO:0000256" key="4">
    <source>
        <dbReference type="ARBA" id="ARBA00022679"/>
    </source>
</evidence>
<dbReference type="NCBIfam" id="TIGR00182">
    <property type="entry name" value="plsX"/>
    <property type="match status" value="1"/>
</dbReference>
<keyword evidence="4 10" id="KW-0808">Transferase</keyword>
<dbReference type="GO" id="GO:0043811">
    <property type="term" value="F:phosphate:acyl-[acyl carrier protein] acyltransferase activity"/>
    <property type="evidence" value="ECO:0007669"/>
    <property type="project" value="UniProtKB-EC"/>
</dbReference>
<dbReference type="HAMAP" id="MF_00019">
    <property type="entry name" value="PlsX"/>
    <property type="match status" value="1"/>
</dbReference>
<proteinExistence type="inferred from homology"/>
<reference evidence="11 12" key="1">
    <citation type="submission" date="2023-03" db="EMBL/GenBank/DDBJ databases">
        <title>Novel Species.</title>
        <authorList>
            <person name="Ma S."/>
        </authorList>
    </citation>
    <scope>NUCLEOTIDE SEQUENCE [LARGE SCALE GENOMIC DNA]</scope>
    <source>
        <strain evidence="11 12">LIND6LT2</strain>
    </source>
</reference>
<keyword evidence="11" id="KW-0012">Acyltransferase</keyword>
<comment type="function">
    <text evidence="10">Catalyzes the reversible formation of acyl-phosphate (acyl-PO(4)) from acyl-[acyl-carrier-protein] (acyl-ACP). This enzyme utilizes acyl-ACP as fatty acyl donor, but not acyl-CoA.</text>
</comment>
<dbReference type="PIRSF" id="PIRSF002465">
    <property type="entry name" value="Phsphlp_syn_PlsX"/>
    <property type="match status" value="1"/>
</dbReference>
<organism evidence="11 12">
    <name type="scientific">Defluviitalea saccharophila</name>
    <dbReference type="NCBI Taxonomy" id="879970"/>
    <lineage>
        <taxon>Bacteria</taxon>
        <taxon>Bacillati</taxon>
        <taxon>Bacillota</taxon>
        <taxon>Clostridia</taxon>
        <taxon>Lachnospirales</taxon>
        <taxon>Defluviitaleaceae</taxon>
        <taxon>Defluviitalea</taxon>
    </lineage>
</organism>
<keyword evidence="6 10" id="KW-0594">Phospholipid biosynthesis</keyword>
<comment type="subunit">
    <text evidence="9 10">Homodimer. Probably interacts with PlsY.</text>
</comment>
<comment type="subcellular location">
    <subcellularLocation>
        <location evidence="10">Cytoplasm</location>
    </subcellularLocation>
    <text evidence="10">Associated with the membrane possibly through PlsY.</text>
</comment>
<comment type="similarity">
    <text evidence="10">Belongs to the PlsX family.</text>
</comment>
<comment type="pathway">
    <text evidence="10">Lipid metabolism; phospholipid metabolism.</text>
</comment>
<sequence length="332" mass="35865">MSDQTIVAVDAMGGDHAPHEIVKGCVEAAQQFNIKVILVGDENQINNELSHYSYDQSRISIIHASEIITMEESPVTAIRKKKDSSMVVGLNLLKQKEADAFISAGSTGALLAGGTFLVGRIKGVERPALAPLIPNKKGFSLLIDCGANMDSKPSYLAQFAQMGSIYMENIMGIASPKVGLVNVGAEKEKGNQLTKEAYPLLEALDLNFIGNIEARDIPYGKADVVVCDAFVGNIILKYTEGFGLSLFDIIKEELLRSTSSKIGALLSKSAFKRVKNRFDYTEYGGAPMLGLQGLVVKAHGSSNAKAIASAIRQAVKFKEQKIVEQIEQKINQ</sequence>
<keyword evidence="2 10" id="KW-0963">Cytoplasm</keyword>
<dbReference type="Pfam" id="PF02504">
    <property type="entry name" value="FA_synthesis"/>
    <property type="match status" value="1"/>
</dbReference>
<evidence type="ECO:0000256" key="6">
    <source>
        <dbReference type="ARBA" id="ARBA00023209"/>
    </source>
</evidence>
<keyword evidence="12" id="KW-1185">Reference proteome</keyword>
<dbReference type="EC" id="2.3.1.274" evidence="8 10"/>
<evidence type="ECO:0000256" key="3">
    <source>
        <dbReference type="ARBA" id="ARBA00022516"/>
    </source>
</evidence>
<comment type="catalytic activity">
    <reaction evidence="1 10">
        <text>a fatty acyl-[ACP] + phosphate = an acyl phosphate + holo-[ACP]</text>
        <dbReference type="Rhea" id="RHEA:42292"/>
        <dbReference type="Rhea" id="RHEA-COMP:9685"/>
        <dbReference type="Rhea" id="RHEA-COMP:14125"/>
        <dbReference type="ChEBI" id="CHEBI:43474"/>
        <dbReference type="ChEBI" id="CHEBI:59918"/>
        <dbReference type="ChEBI" id="CHEBI:64479"/>
        <dbReference type="ChEBI" id="CHEBI:138651"/>
        <dbReference type="EC" id="2.3.1.274"/>
    </reaction>
</comment>
<accession>A0ABZ2Y8S7</accession>
<evidence type="ECO:0000256" key="9">
    <source>
        <dbReference type="ARBA" id="ARBA00046608"/>
    </source>
</evidence>
<evidence type="ECO:0000256" key="7">
    <source>
        <dbReference type="ARBA" id="ARBA00023264"/>
    </source>
</evidence>
<protein>
    <recommendedName>
        <fullName evidence="8 10">Phosphate acyltransferase</fullName>
        <ecNumber evidence="8 10">2.3.1.274</ecNumber>
    </recommendedName>
    <alternativeName>
        <fullName evidence="10">Acyl-ACP phosphotransacylase</fullName>
    </alternativeName>
    <alternativeName>
        <fullName evidence="10">Acyl-[acyl-carrier-protein]--phosphate acyltransferase</fullName>
    </alternativeName>
    <alternativeName>
        <fullName evidence="10">Phosphate-acyl-ACP acyltransferase</fullName>
    </alternativeName>
</protein>
<evidence type="ECO:0000256" key="5">
    <source>
        <dbReference type="ARBA" id="ARBA00023098"/>
    </source>
</evidence>
<dbReference type="InterPro" id="IPR003664">
    <property type="entry name" value="FA_synthesis"/>
</dbReference>
<dbReference type="RefSeq" id="WP_341877330.1">
    <property type="nucleotide sequence ID" value="NZ_CP121687.1"/>
</dbReference>
<dbReference type="EMBL" id="CP121687">
    <property type="protein sequence ID" value="WZL70367.1"/>
    <property type="molecule type" value="Genomic_DNA"/>
</dbReference>
<name>A0ABZ2Y8S7_9FIRM</name>
<gene>
    <name evidence="10 11" type="primary">plsX</name>
    <name evidence="11" type="ORF">QBE51_02215</name>
</gene>
<evidence type="ECO:0000256" key="8">
    <source>
        <dbReference type="ARBA" id="ARBA00024069"/>
    </source>
</evidence>
<evidence type="ECO:0000313" key="11">
    <source>
        <dbReference type="EMBL" id="WZL70367.1"/>
    </source>
</evidence>
<evidence type="ECO:0000256" key="2">
    <source>
        <dbReference type="ARBA" id="ARBA00022490"/>
    </source>
</evidence>
<keyword evidence="5 10" id="KW-0443">Lipid metabolism</keyword>
<dbReference type="Gene3D" id="3.40.718.10">
    <property type="entry name" value="Isopropylmalate Dehydrogenase"/>
    <property type="match status" value="1"/>
</dbReference>